<dbReference type="RefSeq" id="WP_245652067.1">
    <property type="nucleotide sequence ID" value="NZ_MCRI01000009.1"/>
</dbReference>
<keyword evidence="1" id="KW-1133">Transmembrane helix</keyword>
<accession>A0A1E3GSS5</accession>
<dbReference type="EMBL" id="MCRI01000009">
    <property type="protein sequence ID" value="ODN67099.1"/>
    <property type="molecule type" value="Genomic_DNA"/>
</dbReference>
<evidence type="ECO:0000313" key="3">
    <source>
        <dbReference type="Proteomes" id="UP000094379"/>
    </source>
</evidence>
<evidence type="ECO:0000313" key="2">
    <source>
        <dbReference type="EMBL" id="ODN67099.1"/>
    </source>
</evidence>
<dbReference type="AlphaFoldDB" id="A0A1E3GSS5"/>
<dbReference type="Proteomes" id="UP000094379">
    <property type="component" value="Unassembled WGS sequence"/>
</dbReference>
<keyword evidence="1" id="KW-0472">Membrane</keyword>
<dbReference type="PATRIC" id="fig|291169.3.peg.1175"/>
<name>A0A1E3GSS5_9GAMM</name>
<dbReference type="STRING" id="291169.A9E74_01171"/>
<evidence type="ECO:0008006" key="4">
    <source>
        <dbReference type="Google" id="ProtNLM"/>
    </source>
</evidence>
<feature type="transmembrane region" description="Helical" evidence="1">
    <location>
        <begin position="62"/>
        <end position="87"/>
    </location>
</feature>
<keyword evidence="1" id="KW-0812">Transmembrane</keyword>
<feature type="transmembrane region" description="Helical" evidence="1">
    <location>
        <begin position="37"/>
        <end position="56"/>
    </location>
</feature>
<keyword evidence="3" id="KW-1185">Reference proteome</keyword>
<comment type="caution">
    <text evidence="2">The sequence shown here is derived from an EMBL/GenBank/DDBJ whole genome shotgun (WGS) entry which is preliminary data.</text>
</comment>
<proteinExistence type="predicted"/>
<dbReference type="Pfam" id="PF14110">
    <property type="entry name" value="DUF4282"/>
    <property type="match status" value="1"/>
</dbReference>
<dbReference type="InterPro" id="IPR025557">
    <property type="entry name" value="DUF4282"/>
</dbReference>
<reference evidence="2 3" key="1">
    <citation type="submission" date="2016-07" db="EMBL/GenBank/DDBJ databases">
        <title>Draft Genome Sequence of Methylophaga muralis Bur 1.</title>
        <authorList>
            <person name="Vasilenko O.V."/>
            <person name="Doronina N.V."/>
            <person name="Shmareva M.N."/>
            <person name="Tarlachkov S.V."/>
            <person name="Mustakhimov I."/>
            <person name="Trotsenko Y.A."/>
        </authorList>
    </citation>
    <scope>NUCLEOTIDE SEQUENCE [LARGE SCALE GENOMIC DNA]</scope>
    <source>
        <strain evidence="2 3">Bur 1</strain>
    </source>
</reference>
<sequence length="99" mass="11084">MKDKQALILHPLIYLGEKEVRDILFFDSMLTPKIITLVYWLLLVAVVVSGIGMMFSGGFGSFLMGIFTMLAGAVGARIWCELLIVLFKINENMKKVADK</sequence>
<evidence type="ECO:0000256" key="1">
    <source>
        <dbReference type="SAM" id="Phobius"/>
    </source>
</evidence>
<protein>
    <recommendedName>
        <fullName evidence="4">DUF4282 domain-containing protein</fullName>
    </recommendedName>
</protein>
<organism evidence="2 3">
    <name type="scientific">Methylophaga muralis</name>
    <dbReference type="NCBI Taxonomy" id="291169"/>
    <lineage>
        <taxon>Bacteria</taxon>
        <taxon>Pseudomonadati</taxon>
        <taxon>Pseudomonadota</taxon>
        <taxon>Gammaproteobacteria</taxon>
        <taxon>Thiotrichales</taxon>
        <taxon>Piscirickettsiaceae</taxon>
        <taxon>Methylophaga</taxon>
    </lineage>
</organism>
<gene>
    <name evidence="2" type="ORF">A9E74_01171</name>
</gene>